<accession>A0AB72YSH2</accession>
<feature type="transmembrane region" description="Helical" evidence="6">
    <location>
        <begin position="565"/>
        <end position="587"/>
    </location>
</feature>
<comment type="subcellular location">
    <subcellularLocation>
        <location evidence="1 6">Cell membrane</location>
        <topology evidence="1 6">Multi-pass membrane protein</topology>
    </subcellularLocation>
</comment>
<proteinExistence type="inferred from homology"/>
<feature type="transmembrane region" description="Helical" evidence="6">
    <location>
        <begin position="18"/>
        <end position="38"/>
    </location>
</feature>
<keyword evidence="4 6" id="KW-1133">Transmembrane helix</keyword>
<dbReference type="InterPro" id="IPR052536">
    <property type="entry name" value="ABC-4_Integral_Memb_Prot"/>
</dbReference>
<name>A0AB72YSH2_STAAU</name>
<dbReference type="PANTHER" id="PTHR46795:SF3">
    <property type="entry name" value="ABC TRANSPORTER PERMEASE"/>
    <property type="match status" value="1"/>
</dbReference>
<evidence type="ECO:0000256" key="4">
    <source>
        <dbReference type="ARBA" id="ARBA00022989"/>
    </source>
</evidence>
<evidence type="ECO:0000256" key="1">
    <source>
        <dbReference type="ARBA" id="ARBA00004651"/>
    </source>
</evidence>
<feature type="transmembrane region" description="Helical" evidence="6">
    <location>
        <begin position="599"/>
        <end position="618"/>
    </location>
</feature>
<feature type="transmembrane region" description="Helical" evidence="6">
    <location>
        <begin position="225"/>
        <end position="247"/>
    </location>
</feature>
<feature type="transmembrane region" description="Helical" evidence="6">
    <location>
        <begin position="285"/>
        <end position="307"/>
    </location>
</feature>
<organism evidence="8">
    <name type="scientific">Staphylococcus aureus</name>
    <dbReference type="NCBI Taxonomy" id="1280"/>
    <lineage>
        <taxon>Bacteria</taxon>
        <taxon>Bacillati</taxon>
        <taxon>Bacillota</taxon>
        <taxon>Bacilli</taxon>
        <taxon>Bacillales</taxon>
        <taxon>Staphylococcaceae</taxon>
        <taxon>Staphylococcus</taxon>
    </lineage>
</organism>
<keyword evidence="3 6" id="KW-0812">Transmembrane</keyword>
<reference evidence="8" key="1">
    <citation type="submission" date="2016-02" db="EMBL/GenBank/DDBJ databases">
        <authorList>
            <consortium name="Pathogen Informatics"/>
        </authorList>
    </citation>
    <scope>NUCLEOTIDE SEQUENCE</scope>
    <source>
        <strain evidence="8">1943STDY5698364</strain>
    </source>
</reference>
<dbReference type="EMBL" id="FJNR01000001">
    <property type="protein sequence ID" value="CZQ52620.1"/>
    <property type="molecule type" value="Genomic_DNA"/>
</dbReference>
<feature type="transmembrane region" description="Helical" evidence="6">
    <location>
        <begin position="59"/>
        <end position="80"/>
    </location>
</feature>
<feature type="transmembrane region" description="Helical" evidence="6">
    <location>
        <begin position="156"/>
        <end position="176"/>
    </location>
</feature>
<comment type="similarity">
    <text evidence="6">Belongs to the ABC-4 integral membrane protein family.</text>
</comment>
<dbReference type="PANTHER" id="PTHR46795">
    <property type="entry name" value="ABC TRANSPORTER PERMEASE-RELATED-RELATED"/>
    <property type="match status" value="1"/>
</dbReference>
<evidence type="ECO:0000256" key="3">
    <source>
        <dbReference type="ARBA" id="ARBA00022692"/>
    </source>
</evidence>
<evidence type="ECO:0000259" key="7">
    <source>
        <dbReference type="Pfam" id="PF02687"/>
    </source>
</evidence>
<evidence type="ECO:0000256" key="2">
    <source>
        <dbReference type="ARBA" id="ARBA00022475"/>
    </source>
</evidence>
<feature type="transmembrane region" description="Helical" evidence="6">
    <location>
        <begin position="197"/>
        <end position="219"/>
    </location>
</feature>
<dbReference type="AlphaFoldDB" id="A0AB72YSH2"/>
<keyword evidence="6" id="KW-0813">Transport</keyword>
<feature type="domain" description="ABC3 transporter permease C-terminal" evidence="7">
    <location>
        <begin position="61"/>
        <end position="179"/>
    </location>
</feature>
<feature type="transmembrane region" description="Helical" evidence="6">
    <location>
        <begin position="509"/>
        <end position="531"/>
    </location>
</feature>
<evidence type="ECO:0000313" key="8">
    <source>
        <dbReference type="EMBL" id="CZQ52620.1"/>
    </source>
</evidence>
<dbReference type="GO" id="GO:0005886">
    <property type="term" value="C:plasma membrane"/>
    <property type="evidence" value="ECO:0007669"/>
    <property type="project" value="UniProtKB-SubCell"/>
</dbReference>
<dbReference type="PIRSF" id="PIRSF018968">
    <property type="entry name" value="ABC_permease_BceB"/>
    <property type="match status" value="1"/>
</dbReference>
<evidence type="ECO:0000256" key="6">
    <source>
        <dbReference type="PIRNR" id="PIRNR018968"/>
    </source>
</evidence>
<dbReference type="Pfam" id="PF02687">
    <property type="entry name" value="FtsX"/>
    <property type="match status" value="1"/>
</dbReference>
<dbReference type="GO" id="GO:0055085">
    <property type="term" value="P:transmembrane transport"/>
    <property type="evidence" value="ECO:0007669"/>
    <property type="project" value="UniProtKB-UniRule"/>
</dbReference>
<protein>
    <submittedName>
        <fullName evidence="8">ABC-type transport system permease</fullName>
    </submittedName>
</protein>
<dbReference type="Proteomes" id="UP000070985">
    <property type="component" value="Unassembled WGS sequence"/>
</dbReference>
<gene>
    <name evidence="8" type="ORF">ERS391062_00242</name>
</gene>
<dbReference type="InterPro" id="IPR003838">
    <property type="entry name" value="ABC3_permease_C"/>
</dbReference>
<evidence type="ECO:0000256" key="5">
    <source>
        <dbReference type="ARBA" id="ARBA00023136"/>
    </source>
</evidence>
<comment type="caution">
    <text evidence="8">The sequence shown here is derived from an EMBL/GenBank/DDBJ whole genome shotgun (WGS) entry which is preliminary data.</text>
</comment>
<feature type="transmembrane region" description="Helical" evidence="6">
    <location>
        <begin position="100"/>
        <end position="122"/>
    </location>
</feature>
<keyword evidence="2 6" id="KW-1003">Cell membrane</keyword>
<sequence length="635" mass="72352">MSFNEIIFKNFRQNLSHYAIYLFSLITSVVLFFSFVALKYTHSINITETYPIIKEGSQVGSYFLFFIIIAFLLYANLLFLKRRSSELALYQTLGLSKYNIIYILMFEQLLIFSITAILGITIGIFGSKILLMIVFTLLGIKEKVPIIFSFKAVFETLLLIGVAYFLTAAQNLILVLKQSISELSKHNQAKQMNHNKITFEEVILGILGIILIISGYYYSLRIVHYYDAFGVLMFILFATVIGAYLFFKSSVSLVFKIIKRFKKGVISVNDVMFSSSIMYRIQKNAFSLTVMAIISAITLSVLCFAAISRATLSSEIKYTSPHDVTIKDQQKANQLASELNNQKIPHFYNYKEVIHTKLYKDDLFDIKAKEPYNVTITSDKYIPNTDLKRGQADLFVAEGSIKDLVKHKKHGKAVIGTKKHHVDIKLRKDINKIYFMTDVDLGGPTFVLNDQDYQEIRKYTKPKHIVSQFGFDLKHKKDMLALEKATNKVDKSIETRSEAISSISSLTGILLFVTSFLGISFLIAVCCIIYIKQIDETEDELENYSILRKLGFTQKDMAKGLKFKIAFNFGLPLVIALSHAYFTSLAYMKLMGTTNQIPIFIVMGLYICMYAIFAITAYNQTLNLIYIAAFSRLVN</sequence>
<dbReference type="InterPro" id="IPR027022">
    <property type="entry name" value="ABC_permease_BceB-typ"/>
</dbReference>
<dbReference type="RefSeq" id="WP_061739894.1">
    <property type="nucleotide sequence ID" value="NZ_FJNR01000001.1"/>
</dbReference>
<keyword evidence="5 6" id="KW-0472">Membrane</keyword>